<evidence type="ECO:0000259" key="1">
    <source>
        <dbReference type="Pfam" id="PF10592"/>
    </source>
</evidence>
<dbReference type="InterPro" id="IPR055101">
    <property type="entry name" value="AIPR_N"/>
</dbReference>
<gene>
    <name evidence="3" type="ORF">FHS59_003902</name>
</gene>
<evidence type="ECO:0000259" key="2">
    <source>
        <dbReference type="Pfam" id="PF22879"/>
    </source>
</evidence>
<accession>A0A841MRI2</accession>
<organism evidence="3 4">
    <name type="scientific">Algoriphagus iocasae</name>
    <dbReference type="NCBI Taxonomy" id="1836499"/>
    <lineage>
        <taxon>Bacteria</taxon>
        <taxon>Pseudomonadati</taxon>
        <taxon>Bacteroidota</taxon>
        <taxon>Cytophagia</taxon>
        <taxon>Cytophagales</taxon>
        <taxon>Cyclobacteriaceae</taxon>
        <taxon>Algoriphagus</taxon>
    </lineage>
</organism>
<sequence length="791" mass="91320">MSQITGTLHTDFELEQYLQELYHEVNSLTYADEDGNSKENKFTEHVMELLAEAGETDSIRLCPYIKENKLENIQFKINGYAIEEGFETLDIFIASFQDTNQLYRIGKSDFEKLIKWPTGFINAAFKGHLEDIEPSSEAFGLAKLIRDNYKDIIRINIFIISNGNIPHDPPVNYSIKGLEEVVFNFQVWDAERLHRLSQSKYNREPIEIDFKKKLGAVLPCLSMPSGNDLYECYLAIVPGSILSNLYQNYGTRLLESNVRAFLQQNGKINKGIRETIRQEPYMFLPYNNGIATTAQEVKTERNESGHLVITAVKDFQIVNGGQTTASLFHTGKRFKADISKVFVQMKLTVIKDEDKKNEAVPYISRYANSQNPVSELDLTSNNPFLQRLEELSRTSYSIDPSDTNKQTVWFLERVKGQYKEALNKEPTKGKKDAFVLKYPRNQVIVKSEIAKYVNVWNQQPYHVSKGAQKNYNQFLKEVEKDFKKKKPSRIYWQDIVANAILFKVADKLFGRKNQDPIGDTNIKSQTVTYALSYIHFLTDNRLNLAIIWEKQYVPGDLQLELKKALKFVYGFLNNLNVALISEAAKSEKTWASLKGLKEHNLDMGVIRKYLIDEREYKSRYESDSTSLEESQKYNKLQKITSLGLRFWDGLFLYNLQTGILSNYQETNVSMIRKVLKESGSLSDQLIEKGASIVDFLTEKNIDFEKVIAISKLDEKDLIDPAELYNRLEKLENDDWKRIIDLGEQTQTLGFNELSVIRSVQQKIKRKETVDLKRLEIVESAIKKLKRFGLRV</sequence>
<keyword evidence="4" id="KW-1185">Reference proteome</keyword>
<evidence type="ECO:0008006" key="5">
    <source>
        <dbReference type="Google" id="ProtNLM"/>
    </source>
</evidence>
<dbReference type="InterPro" id="IPR018891">
    <property type="entry name" value="AIPR_C"/>
</dbReference>
<proteinExistence type="predicted"/>
<feature type="domain" description="Abortive phage infection protein C-terminal" evidence="1">
    <location>
        <begin position="254"/>
        <end position="569"/>
    </location>
</feature>
<protein>
    <recommendedName>
        <fullName evidence="5">AIPR protein</fullName>
    </recommendedName>
</protein>
<dbReference type="EMBL" id="JACIJO010000003">
    <property type="protein sequence ID" value="MBB6328259.1"/>
    <property type="molecule type" value="Genomic_DNA"/>
</dbReference>
<feature type="domain" description="Abortive infection phage resistance protein N-terminal" evidence="2">
    <location>
        <begin position="42"/>
        <end position="195"/>
    </location>
</feature>
<dbReference type="Pfam" id="PF22879">
    <property type="entry name" value="AIPR_N"/>
    <property type="match status" value="1"/>
</dbReference>
<comment type="caution">
    <text evidence="3">The sequence shown here is derived from an EMBL/GenBank/DDBJ whole genome shotgun (WGS) entry which is preliminary data.</text>
</comment>
<dbReference type="RefSeq" id="WP_184497067.1">
    <property type="nucleotide sequence ID" value="NZ_JACIJO010000003.1"/>
</dbReference>
<dbReference type="Pfam" id="PF10592">
    <property type="entry name" value="AIPR"/>
    <property type="match status" value="1"/>
</dbReference>
<name>A0A841MRI2_9BACT</name>
<evidence type="ECO:0000313" key="4">
    <source>
        <dbReference type="Proteomes" id="UP000588604"/>
    </source>
</evidence>
<reference evidence="3 4" key="1">
    <citation type="submission" date="2020-08" db="EMBL/GenBank/DDBJ databases">
        <title>Genomic Encyclopedia of Type Strains, Phase IV (KMG-IV): sequencing the most valuable type-strain genomes for metagenomic binning, comparative biology and taxonomic classification.</title>
        <authorList>
            <person name="Goeker M."/>
        </authorList>
    </citation>
    <scope>NUCLEOTIDE SEQUENCE [LARGE SCALE GENOMIC DNA]</scope>
    <source>
        <strain evidence="3 4">DSM 102044</strain>
    </source>
</reference>
<dbReference type="AlphaFoldDB" id="A0A841MRI2"/>
<dbReference type="Proteomes" id="UP000588604">
    <property type="component" value="Unassembled WGS sequence"/>
</dbReference>
<evidence type="ECO:0000313" key="3">
    <source>
        <dbReference type="EMBL" id="MBB6328259.1"/>
    </source>
</evidence>